<dbReference type="EMBL" id="BARS01024550">
    <property type="protein sequence ID" value="GAG09211.1"/>
    <property type="molecule type" value="Genomic_DNA"/>
</dbReference>
<name>X0W994_9ZZZZ</name>
<organism evidence="1">
    <name type="scientific">marine sediment metagenome</name>
    <dbReference type="NCBI Taxonomy" id="412755"/>
    <lineage>
        <taxon>unclassified sequences</taxon>
        <taxon>metagenomes</taxon>
        <taxon>ecological metagenomes</taxon>
    </lineage>
</organism>
<gene>
    <name evidence="1" type="ORF">S01H1_38965</name>
</gene>
<comment type="caution">
    <text evidence="1">The sequence shown here is derived from an EMBL/GenBank/DDBJ whole genome shotgun (WGS) entry which is preliminary data.</text>
</comment>
<feature type="non-terminal residue" evidence="1">
    <location>
        <position position="44"/>
    </location>
</feature>
<sequence length="44" mass="5007">MNNKHTLGHYLLGPNDTPENGIICLQPTTQSYDMTDDMNDRELV</sequence>
<proteinExistence type="predicted"/>
<accession>X0W994</accession>
<reference evidence="1" key="1">
    <citation type="journal article" date="2014" name="Front. Microbiol.">
        <title>High frequency of phylogenetically diverse reductive dehalogenase-homologous genes in deep subseafloor sedimentary metagenomes.</title>
        <authorList>
            <person name="Kawai M."/>
            <person name="Futagami T."/>
            <person name="Toyoda A."/>
            <person name="Takaki Y."/>
            <person name="Nishi S."/>
            <person name="Hori S."/>
            <person name="Arai W."/>
            <person name="Tsubouchi T."/>
            <person name="Morono Y."/>
            <person name="Uchiyama I."/>
            <person name="Ito T."/>
            <person name="Fujiyama A."/>
            <person name="Inagaki F."/>
            <person name="Takami H."/>
        </authorList>
    </citation>
    <scope>NUCLEOTIDE SEQUENCE</scope>
    <source>
        <strain evidence="1">Expedition CK06-06</strain>
    </source>
</reference>
<protein>
    <submittedName>
        <fullName evidence="1">Uncharacterized protein</fullName>
    </submittedName>
</protein>
<dbReference type="AlphaFoldDB" id="X0W994"/>
<evidence type="ECO:0000313" key="1">
    <source>
        <dbReference type="EMBL" id="GAG09211.1"/>
    </source>
</evidence>